<keyword evidence="1" id="KW-0732">Signal</keyword>
<dbReference type="EMBL" id="CP013067">
    <property type="protein sequence ID" value="ALP41800.1"/>
    <property type="molecule type" value="Genomic_DNA"/>
</dbReference>
<reference evidence="3" key="1">
    <citation type="submission" date="2015-10" db="EMBL/GenBank/DDBJ databases">
        <title>Complete Genome Sequence of Aeromonas schubertii strain WL1483.</title>
        <authorList>
            <person name="Liu L."/>
        </authorList>
    </citation>
    <scope>NUCLEOTIDE SEQUENCE [LARGE SCALE GENOMIC DNA]</scope>
    <source>
        <strain evidence="3">WL1483</strain>
    </source>
</reference>
<evidence type="ECO:0008006" key="4">
    <source>
        <dbReference type="Google" id="ProtNLM"/>
    </source>
</evidence>
<accession>A0A0S2SJA8</accession>
<dbReference type="PROSITE" id="PS51257">
    <property type="entry name" value="PROKAR_LIPOPROTEIN"/>
    <property type="match status" value="1"/>
</dbReference>
<evidence type="ECO:0000313" key="3">
    <source>
        <dbReference type="Proteomes" id="UP000058114"/>
    </source>
</evidence>
<organism evidence="2 3">
    <name type="scientific">Aeromonas schubertii</name>
    <dbReference type="NCBI Taxonomy" id="652"/>
    <lineage>
        <taxon>Bacteria</taxon>
        <taxon>Pseudomonadati</taxon>
        <taxon>Pseudomonadota</taxon>
        <taxon>Gammaproteobacteria</taxon>
        <taxon>Aeromonadales</taxon>
        <taxon>Aeromonadaceae</taxon>
        <taxon>Aeromonas</taxon>
    </lineage>
</organism>
<name>A0A0S2SJA8_9GAMM</name>
<feature type="chain" id="PRO_5006604424" description="DUF3261 domain-containing protein" evidence="1">
    <location>
        <begin position="21"/>
        <end position="185"/>
    </location>
</feature>
<evidence type="ECO:0000313" key="2">
    <source>
        <dbReference type="EMBL" id="ALP41800.1"/>
    </source>
</evidence>
<dbReference type="InterPro" id="IPR021675">
    <property type="entry name" value="DUF3261"/>
</dbReference>
<protein>
    <recommendedName>
        <fullName evidence="4">DUF3261 domain-containing protein</fullName>
    </recommendedName>
</protein>
<reference evidence="2 3" key="2">
    <citation type="journal article" date="2016" name="Genome Announc.">
        <title>Complete Genome Sequence of the Highly Virulent Aeromonas schubertii Strain WL1483, Isolated from Diseased Snakehead Fish (Channa argus) in China.</title>
        <authorList>
            <person name="Liu L."/>
            <person name="Li N."/>
            <person name="Zhang D."/>
            <person name="Fu X."/>
            <person name="Shi C."/>
            <person name="Lin Q."/>
            <person name="Hao G."/>
        </authorList>
    </citation>
    <scope>NUCLEOTIDE SEQUENCE [LARGE SCALE GENOMIC DNA]</scope>
    <source>
        <strain evidence="2 3">WL1483</strain>
    </source>
</reference>
<feature type="signal peptide" evidence="1">
    <location>
        <begin position="1"/>
        <end position="20"/>
    </location>
</feature>
<dbReference type="PATRIC" id="fig|652.5.peg.3335"/>
<proteinExistence type="predicted"/>
<dbReference type="KEGG" id="asr:WL1483_2381"/>
<gene>
    <name evidence="2" type="ORF">WL1483_2381</name>
</gene>
<sequence length="185" mass="20392">MMRYLMCLLLLLGGCSSRQGVEAFIAPNVPLSLPAPTLAEPLTRQQLLLASAQGKQYQLLTALEAGPQGITLVGLMPTGARLFKVRYDRSGIHSERLLPLPGSALPPPAQVLADVMLCYWPVADWQPRLPAGWQLKDEGDVRRLTNPAGELVTEIRYHTWQGQREPVSLTQHRFGYALTLESLAP</sequence>
<evidence type="ECO:0000256" key="1">
    <source>
        <dbReference type="SAM" id="SignalP"/>
    </source>
</evidence>
<dbReference type="AlphaFoldDB" id="A0A0S2SJA8"/>
<dbReference type="Proteomes" id="UP000058114">
    <property type="component" value="Chromosome"/>
</dbReference>
<dbReference type="Pfam" id="PF11659">
    <property type="entry name" value="DUF3261"/>
    <property type="match status" value="1"/>
</dbReference>